<evidence type="ECO:0000259" key="2">
    <source>
        <dbReference type="Pfam" id="PF07261"/>
    </source>
</evidence>
<dbReference type="GeneID" id="94552241"/>
<evidence type="ECO:0000259" key="3">
    <source>
        <dbReference type="Pfam" id="PF25888"/>
    </source>
</evidence>
<reference evidence="4 5" key="1">
    <citation type="journal article" date="2017" name="Int. J. Syst. Evol. Microbiol.">
        <title>Jeotgalibaca porci sp. nov. and Jeotgalibaca arthritidis sp. nov., isolated from pigs, and emended description of the genus Jeotgalibaca.</title>
        <authorList>
            <person name="Zamora L."/>
            <person name="Perez-Sancho M."/>
            <person name="Dominguez L."/>
            <person name="Fernandez-Garayzabal J.F."/>
            <person name="Vela A.I."/>
        </authorList>
    </citation>
    <scope>NUCLEOTIDE SEQUENCE [LARGE SCALE GENOMIC DNA]</scope>
    <source>
        <strain evidence="4 5">CCUG 69148</strain>
    </source>
</reference>
<dbReference type="Pfam" id="PF25888">
    <property type="entry name" value="WHD_DnaB"/>
    <property type="match status" value="1"/>
</dbReference>
<dbReference type="Pfam" id="PF07261">
    <property type="entry name" value="DnaB_2"/>
    <property type="match status" value="1"/>
</dbReference>
<dbReference type="Proteomes" id="UP000501830">
    <property type="component" value="Chromosome"/>
</dbReference>
<evidence type="ECO:0000313" key="4">
    <source>
        <dbReference type="EMBL" id="QIK51126.1"/>
    </source>
</evidence>
<evidence type="ECO:0000256" key="1">
    <source>
        <dbReference type="ARBA" id="ARBA00093462"/>
    </source>
</evidence>
<sequence>MNTPWKNLSPKDSFRTQQTCFISDVDRKVITYLYQPIIGSHAFSLYMTLLGDFEMTPQPKLHSELLATLNVGIPEFYQARIRLEGIGLLNTYVRETEQMKEYIYEPLMPVTSKQFFEEDLLRMLLREHIGEGRLRRLQEQYSFPKADYSDLQKITQSFVGVYNVARTIVPLEQSSLLESRKGQAPQIEISSFNFSYLKQLLNSQFFRPEALTSELRKKIEVLNKLYGIEEEEMAALLMRASNLENGVVDTKELENLAADSTTQGISKSVIRDKVEQTAEASAEQQANREAALKKAGYTEQEIQLVLLAEKLTPYQFIADIKAQKKGQVTSNEKNLLNILLSQYDLSSGVLNMLIYYMLVIQGEPTMNKGVAERIANDWTQSEISLPEEAINKTKQFIGQKRATAEKRNVRQYGRNVVRKVEKLPEWATEKPTQTKSERLLSDEEQKRFNERLKKFRNGRKAGDD</sequence>
<feature type="domain" description="DnaB/C C-terminal" evidence="2">
    <location>
        <begin position="319"/>
        <end position="391"/>
    </location>
</feature>
<proteinExistence type="inferred from homology"/>
<protein>
    <submittedName>
        <fullName evidence="4">Uncharacterized protein</fullName>
    </submittedName>
</protein>
<evidence type="ECO:0000313" key="5">
    <source>
        <dbReference type="Proteomes" id="UP000501830"/>
    </source>
</evidence>
<dbReference type="EMBL" id="CP049889">
    <property type="protein sequence ID" value="QIK51126.1"/>
    <property type="molecule type" value="Genomic_DNA"/>
</dbReference>
<gene>
    <name evidence="4" type="ORF">G7058_03045</name>
</gene>
<accession>A0A6G7WFU2</accession>
<dbReference type="KEGG" id="jpo:G7058_03045"/>
<dbReference type="AlphaFoldDB" id="A0A6G7WFU2"/>
<name>A0A6G7WFU2_9LACT</name>
<dbReference type="InterPro" id="IPR006343">
    <property type="entry name" value="DnaB/C_C"/>
</dbReference>
<comment type="similarity">
    <text evidence="1">Belongs to the DnaB/DnaD family.</text>
</comment>
<organism evidence="4 5">
    <name type="scientific">Jeotgalibaca porci</name>
    <dbReference type="NCBI Taxonomy" id="1868793"/>
    <lineage>
        <taxon>Bacteria</taxon>
        <taxon>Bacillati</taxon>
        <taxon>Bacillota</taxon>
        <taxon>Bacilli</taxon>
        <taxon>Lactobacillales</taxon>
        <taxon>Carnobacteriaceae</taxon>
        <taxon>Jeotgalibaca</taxon>
    </lineage>
</organism>
<dbReference type="InterPro" id="IPR058660">
    <property type="entry name" value="WHD_DnaB"/>
</dbReference>
<feature type="domain" description="Replicative helicase loading/DNA remodeling protein DnaB N-terminal winged helix" evidence="3">
    <location>
        <begin position="9"/>
        <end position="255"/>
    </location>
</feature>
<dbReference type="RefSeq" id="WP_166062174.1">
    <property type="nucleotide sequence ID" value="NZ_CP049889.1"/>
</dbReference>
<keyword evidence="5" id="KW-1185">Reference proteome</keyword>